<comment type="caution">
    <text evidence="2">The sequence shown here is derived from an EMBL/GenBank/DDBJ whole genome shotgun (WGS) entry which is preliminary data.</text>
</comment>
<dbReference type="Proteomes" id="UP000317243">
    <property type="component" value="Unassembled WGS sequence"/>
</dbReference>
<keyword evidence="3" id="KW-1185">Reference proteome</keyword>
<evidence type="ECO:0000313" key="3">
    <source>
        <dbReference type="Proteomes" id="UP000317243"/>
    </source>
</evidence>
<organism evidence="2 3">
    <name type="scientific">Thalassoglobus neptunius</name>
    <dbReference type="NCBI Taxonomy" id="1938619"/>
    <lineage>
        <taxon>Bacteria</taxon>
        <taxon>Pseudomonadati</taxon>
        <taxon>Planctomycetota</taxon>
        <taxon>Planctomycetia</taxon>
        <taxon>Planctomycetales</taxon>
        <taxon>Planctomycetaceae</taxon>
        <taxon>Thalassoglobus</taxon>
    </lineage>
</organism>
<feature type="domain" description="YspA cpYpsA-related SLOG" evidence="1">
    <location>
        <begin position="1"/>
        <end position="66"/>
    </location>
</feature>
<protein>
    <recommendedName>
        <fullName evidence="1">YspA cpYpsA-related SLOG domain-containing protein</fullName>
    </recommendedName>
</protein>
<proteinExistence type="predicted"/>
<dbReference type="Pfam" id="PF10686">
    <property type="entry name" value="YAcAr"/>
    <property type="match status" value="1"/>
</dbReference>
<dbReference type="InterPro" id="IPR019627">
    <property type="entry name" value="YAcAr"/>
</dbReference>
<dbReference type="AlphaFoldDB" id="A0A5C5XAP0"/>
<name>A0A5C5XAP0_9PLAN</name>
<dbReference type="RefSeq" id="WP_146509674.1">
    <property type="nucleotide sequence ID" value="NZ_SIHI01000001.1"/>
</dbReference>
<gene>
    <name evidence="2" type="ORF">KOR42_23290</name>
</gene>
<evidence type="ECO:0000259" key="1">
    <source>
        <dbReference type="Pfam" id="PF10686"/>
    </source>
</evidence>
<dbReference type="EMBL" id="SIHI01000001">
    <property type="protein sequence ID" value="TWT58942.1"/>
    <property type="molecule type" value="Genomic_DNA"/>
</dbReference>
<evidence type="ECO:0000313" key="2">
    <source>
        <dbReference type="EMBL" id="TWT58942.1"/>
    </source>
</evidence>
<sequence length="115" mass="12526">MRVLVTGGRNYSDRGHVFETLSKIHSETPVTELIHGAASGADSLCGEWARANGVKETSVPAEWSKHGRSAGPKRNRKMLELEPDLLVSFPGGAGTRHMTSIAERAHVRVFFASQE</sequence>
<reference evidence="2 3" key="1">
    <citation type="submission" date="2019-02" db="EMBL/GenBank/DDBJ databases">
        <title>Deep-cultivation of Planctomycetes and their phenomic and genomic characterization uncovers novel biology.</title>
        <authorList>
            <person name="Wiegand S."/>
            <person name="Jogler M."/>
            <person name="Boedeker C."/>
            <person name="Pinto D."/>
            <person name="Vollmers J."/>
            <person name="Rivas-Marin E."/>
            <person name="Kohn T."/>
            <person name="Peeters S.H."/>
            <person name="Heuer A."/>
            <person name="Rast P."/>
            <person name="Oberbeckmann S."/>
            <person name="Bunk B."/>
            <person name="Jeske O."/>
            <person name="Meyerdierks A."/>
            <person name="Storesund J.E."/>
            <person name="Kallscheuer N."/>
            <person name="Luecker S."/>
            <person name="Lage O.M."/>
            <person name="Pohl T."/>
            <person name="Merkel B.J."/>
            <person name="Hornburger P."/>
            <person name="Mueller R.-W."/>
            <person name="Bruemmer F."/>
            <person name="Labrenz M."/>
            <person name="Spormann A.M."/>
            <person name="Op Den Camp H."/>
            <person name="Overmann J."/>
            <person name="Amann R."/>
            <person name="Jetten M.S.M."/>
            <person name="Mascher T."/>
            <person name="Medema M.H."/>
            <person name="Devos D.P."/>
            <person name="Kaster A.-K."/>
            <person name="Ovreas L."/>
            <person name="Rohde M."/>
            <person name="Galperin M.Y."/>
            <person name="Jogler C."/>
        </authorList>
    </citation>
    <scope>NUCLEOTIDE SEQUENCE [LARGE SCALE GENOMIC DNA]</scope>
    <source>
        <strain evidence="2 3">KOR42</strain>
    </source>
</reference>
<accession>A0A5C5XAP0</accession>
<dbReference type="OrthoDB" id="279725at2"/>